<evidence type="ECO:0000313" key="1">
    <source>
        <dbReference type="EMBL" id="SVA83927.1"/>
    </source>
</evidence>
<proteinExistence type="predicted"/>
<dbReference type="EMBL" id="UINC01019851">
    <property type="protein sequence ID" value="SVA83927.1"/>
    <property type="molecule type" value="Genomic_DNA"/>
</dbReference>
<protein>
    <recommendedName>
        <fullName evidence="2">PEGA domain-containing protein</fullName>
    </recommendedName>
</protein>
<dbReference type="Gene3D" id="3.10.28.20">
    <property type="entry name" value="Acetamidase/Formamidase-like domains"/>
    <property type="match status" value="1"/>
</dbReference>
<dbReference type="AlphaFoldDB" id="A0A381Z578"/>
<name>A0A381Z578_9ZZZZ</name>
<dbReference type="Gene3D" id="3.40.50.10610">
    <property type="entry name" value="ABC-type transport auxiliary lipoprotein component"/>
    <property type="match status" value="1"/>
</dbReference>
<gene>
    <name evidence="1" type="ORF">METZ01_LOCUS136781</name>
</gene>
<organism evidence="1">
    <name type="scientific">marine metagenome</name>
    <dbReference type="NCBI Taxonomy" id="408172"/>
    <lineage>
        <taxon>unclassified sequences</taxon>
        <taxon>metagenomes</taxon>
        <taxon>ecological metagenomes</taxon>
    </lineage>
</organism>
<evidence type="ECO:0008006" key="2">
    <source>
        <dbReference type="Google" id="ProtNLM"/>
    </source>
</evidence>
<sequence length="679" mass="76924">MIKYNRSTELLYLIFFFCSVLVAQQDAPPWLIIKPTTDSDKYVGIGEASTNNPDYSLIAEQEALRSIALEINAQISRESRRKILEINDIAESEFRDEFIVSTLVSIKGLVKKGDYLDIKNKRYYIYFEYSKSDHLNNIQETKKRAINLVQEYQSLPKDDFVLRLQKLVYTYESLFQVYGEDVFSNVNGRNVNLQSFVPSEIQKLLRAVNLVDTTPVTYQGVYMEPLIAQFIFLASLKLPGSEEIPIDNLPFDFDFEAGSGDFGFQDVSSAEGQVYNEVSKITSKIPIQYAVSFVDLKALKQSTSEFYHLDKALDKLSSINKINFKIKVSLVSQDHIFFGVSFSDGIPNPLMEPIREAFEVSFNKKTQFKIVDRIIVKAILSELGMNEQDLCTKSECDVAVGKRLGVTRMIKINVNYKNSDNLIETIFTDTNVRTRLVDRKEPYSKPVISGNLEQAIFDNIDSWVIDFYDKLNPPTINLKSNAPGLKVSYRRIKSKLDLPGVDYNEKAEYQFLPLIDFEMDPGTYQLVFEKDGYETKERKVTLNANSICCDDVELIEKTKFEAFYKSFFLPGSGQRYGSDSRNQNRSGKALLHTSIALVATAATIYAWSTFTQSQNTYDGAQLAYSRATTVSGIESTRKESIIANQNLNQSYNTAVAISVIMAAFSIYSGVDAAVTLPQY</sequence>
<reference evidence="1" key="1">
    <citation type="submission" date="2018-05" db="EMBL/GenBank/DDBJ databases">
        <authorList>
            <person name="Lanie J.A."/>
            <person name="Ng W.-L."/>
            <person name="Kazmierczak K.M."/>
            <person name="Andrzejewski T.M."/>
            <person name="Davidsen T.M."/>
            <person name="Wayne K.J."/>
            <person name="Tettelin H."/>
            <person name="Glass J.I."/>
            <person name="Rusch D."/>
            <person name="Podicherti R."/>
            <person name="Tsui H.-C.T."/>
            <person name="Winkler M.E."/>
        </authorList>
    </citation>
    <scope>NUCLEOTIDE SEQUENCE</scope>
</reference>
<accession>A0A381Z578</accession>